<proteinExistence type="predicted"/>
<dbReference type="PANTHER" id="PTHR43441:SF11">
    <property type="entry name" value="RIBOSOMAL-PROTEIN-SERINE ACETYLTRANSFERASE"/>
    <property type="match status" value="1"/>
</dbReference>
<dbReference type="PROSITE" id="PS51186">
    <property type="entry name" value="GNAT"/>
    <property type="match status" value="1"/>
</dbReference>
<dbReference type="GO" id="GO:0008999">
    <property type="term" value="F:protein-N-terminal-alanine acetyltransferase activity"/>
    <property type="evidence" value="ECO:0007669"/>
    <property type="project" value="TreeGrafter"/>
</dbReference>
<name>A0A380T6H2_9PSED</name>
<keyword evidence="2" id="KW-0808">Transferase</keyword>
<evidence type="ECO:0000259" key="1">
    <source>
        <dbReference type="PROSITE" id="PS51186"/>
    </source>
</evidence>
<feature type="domain" description="N-acetyltransferase" evidence="1">
    <location>
        <begin position="18"/>
        <end position="183"/>
    </location>
</feature>
<dbReference type="PANTHER" id="PTHR43441">
    <property type="entry name" value="RIBOSOMAL-PROTEIN-SERINE ACETYLTRANSFERASE"/>
    <property type="match status" value="1"/>
</dbReference>
<dbReference type="SUPFAM" id="SSF55729">
    <property type="entry name" value="Acyl-CoA N-acyltransferases (Nat)"/>
    <property type="match status" value="1"/>
</dbReference>
<reference evidence="3" key="1">
    <citation type="submission" date="2018-07" db="EMBL/GenBank/DDBJ databases">
        <authorList>
            <person name="Blom J."/>
        </authorList>
    </citation>
    <scope>NUCLEOTIDE SEQUENCE [LARGE SCALE GENOMIC DNA]</scope>
    <source>
        <strain evidence="3">CCOS 864</strain>
    </source>
</reference>
<organism evidence="2 3">
    <name type="scientific">Pseudomonas wadenswilerensis</name>
    <dbReference type="NCBI Taxonomy" id="1785161"/>
    <lineage>
        <taxon>Bacteria</taxon>
        <taxon>Pseudomonadati</taxon>
        <taxon>Pseudomonadota</taxon>
        <taxon>Gammaproteobacteria</taxon>
        <taxon>Pseudomonadales</taxon>
        <taxon>Pseudomonadaceae</taxon>
        <taxon>Pseudomonas</taxon>
    </lineage>
</organism>
<dbReference type="EC" id="2.3.1.-" evidence="2"/>
<evidence type="ECO:0000313" key="3">
    <source>
        <dbReference type="Proteomes" id="UP000255177"/>
    </source>
</evidence>
<gene>
    <name evidence="2" type="primary">p20</name>
    <name evidence="2" type="ORF">CCOS864_04671</name>
</gene>
<sequence length="189" mass="21202">MTRMYSFPADLCLESPRLQLRPMVPEDAEAWFAIMADPQVMRYWNHGPWQALAEAQAALAEDRNACAAGQMLKLGIYRRDNGELIGMTQLFNLDPTSRRGEIGYCLASTAQGRGFMDEALTCFIDYLAHGLHLRRLEAEIDPRNHGSARTLERQGFVLEGLLRQRWCVAGELSDSGLYGLLLDQAPLEG</sequence>
<dbReference type="InterPro" id="IPR051908">
    <property type="entry name" value="Ribosomal_N-acetyltransferase"/>
</dbReference>
<dbReference type="Pfam" id="PF13302">
    <property type="entry name" value="Acetyltransf_3"/>
    <property type="match status" value="1"/>
</dbReference>
<dbReference type="InterPro" id="IPR016181">
    <property type="entry name" value="Acyl_CoA_acyltransferase"/>
</dbReference>
<evidence type="ECO:0000313" key="2">
    <source>
        <dbReference type="EMBL" id="SUQ65200.1"/>
    </source>
</evidence>
<protein>
    <submittedName>
        <fullName evidence="2">Putative N-acetyltransferase p20</fullName>
        <ecNumber evidence="2">2.3.1.-</ecNumber>
    </submittedName>
</protein>
<dbReference type="GO" id="GO:1990189">
    <property type="term" value="F:protein N-terminal-serine acetyltransferase activity"/>
    <property type="evidence" value="ECO:0007669"/>
    <property type="project" value="TreeGrafter"/>
</dbReference>
<dbReference type="InterPro" id="IPR000182">
    <property type="entry name" value="GNAT_dom"/>
</dbReference>
<keyword evidence="2" id="KW-0012">Acyltransferase</keyword>
<keyword evidence="3" id="KW-1185">Reference proteome</keyword>
<dbReference type="GO" id="GO:0005737">
    <property type="term" value="C:cytoplasm"/>
    <property type="evidence" value="ECO:0007669"/>
    <property type="project" value="TreeGrafter"/>
</dbReference>
<dbReference type="EMBL" id="UIDD01000011">
    <property type="protein sequence ID" value="SUQ65200.1"/>
    <property type="molecule type" value="Genomic_DNA"/>
</dbReference>
<dbReference type="Gene3D" id="3.40.630.30">
    <property type="match status" value="1"/>
</dbReference>
<accession>A0A380T6H2</accession>
<dbReference type="RefSeq" id="WP_115088666.1">
    <property type="nucleotide sequence ID" value="NZ_CBCSFG010000003.1"/>
</dbReference>
<dbReference type="AlphaFoldDB" id="A0A380T6H2"/>
<dbReference type="Proteomes" id="UP000255177">
    <property type="component" value="Unassembled WGS sequence"/>
</dbReference>